<evidence type="ECO:0000313" key="3">
    <source>
        <dbReference type="Proteomes" id="UP000005801"/>
    </source>
</evidence>
<gene>
    <name evidence="2" type="ORF">PPSIR1_28223</name>
</gene>
<keyword evidence="3" id="KW-1185">Reference proteome</keyword>
<dbReference type="Proteomes" id="UP000005801">
    <property type="component" value="Unassembled WGS sequence"/>
</dbReference>
<organism evidence="2 3">
    <name type="scientific">Plesiocystis pacifica SIR-1</name>
    <dbReference type="NCBI Taxonomy" id="391625"/>
    <lineage>
        <taxon>Bacteria</taxon>
        <taxon>Pseudomonadati</taxon>
        <taxon>Myxococcota</taxon>
        <taxon>Polyangia</taxon>
        <taxon>Nannocystales</taxon>
        <taxon>Nannocystaceae</taxon>
        <taxon>Plesiocystis</taxon>
    </lineage>
</organism>
<dbReference type="AlphaFoldDB" id="A6FZR7"/>
<name>A6FZR7_9BACT</name>
<proteinExistence type="predicted"/>
<evidence type="ECO:0008006" key="4">
    <source>
        <dbReference type="Google" id="ProtNLM"/>
    </source>
</evidence>
<dbReference type="RefSeq" id="WP_006969966.1">
    <property type="nucleotide sequence ID" value="NZ_ABCS01000007.1"/>
</dbReference>
<feature type="signal peptide" evidence="1">
    <location>
        <begin position="1"/>
        <end position="27"/>
    </location>
</feature>
<dbReference type="EMBL" id="ABCS01000007">
    <property type="protein sequence ID" value="EDM80873.1"/>
    <property type="molecule type" value="Genomic_DNA"/>
</dbReference>
<evidence type="ECO:0000256" key="1">
    <source>
        <dbReference type="SAM" id="SignalP"/>
    </source>
</evidence>
<accession>A6FZR7</accession>
<dbReference type="STRING" id="391625.PPSIR1_28223"/>
<dbReference type="OrthoDB" id="5502383at2"/>
<reference evidence="2 3" key="1">
    <citation type="submission" date="2007-06" db="EMBL/GenBank/DDBJ databases">
        <authorList>
            <person name="Shimkets L."/>
            <person name="Ferriera S."/>
            <person name="Johnson J."/>
            <person name="Kravitz S."/>
            <person name="Beeson K."/>
            <person name="Sutton G."/>
            <person name="Rogers Y.-H."/>
            <person name="Friedman R."/>
            <person name="Frazier M."/>
            <person name="Venter J.C."/>
        </authorList>
    </citation>
    <scope>NUCLEOTIDE SEQUENCE [LARGE SCALE GENOMIC DNA]</scope>
    <source>
        <strain evidence="2 3">SIR-1</strain>
    </source>
</reference>
<dbReference type="PROSITE" id="PS51257">
    <property type="entry name" value="PROKAR_LIPOPROTEIN"/>
    <property type="match status" value="1"/>
</dbReference>
<evidence type="ECO:0000313" key="2">
    <source>
        <dbReference type="EMBL" id="EDM80873.1"/>
    </source>
</evidence>
<keyword evidence="1" id="KW-0732">Signal</keyword>
<sequence>MKYATIHAITRRAGALALGLCGVAALAGCQVKTEVEATVGPAEPAQRAATSFVHCVESEGGNCVQNNPLLGSWDAFALLHWLGSGSPTSILQALRGELEHHRNPYAIQDRLVAHAAGYREPLRGAECRPESAAAMSTLLPKLRSRVEGRLDELGLWRGDLGGVIDGLTKEAIDGLGEGWLVHMTCYGDPYEIWVATAKEGDRQTVVGFLTDLPTWLEGSELSDEAVEGRLENRGLGASTTLGVVREGTVDTNWMPIPIEEF</sequence>
<protein>
    <recommendedName>
        <fullName evidence="4">Lipoprotein</fullName>
    </recommendedName>
</protein>
<feature type="chain" id="PRO_5002694944" description="Lipoprotein" evidence="1">
    <location>
        <begin position="28"/>
        <end position="261"/>
    </location>
</feature>
<comment type="caution">
    <text evidence="2">The sequence shown here is derived from an EMBL/GenBank/DDBJ whole genome shotgun (WGS) entry which is preliminary data.</text>
</comment>